<dbReference type="EMBL" id="RQGV01000012">
    <property type="protein sequence ID" value="TGM13538.1"/>
    <property type="molecule type" value="Genomic_DNA"/>
</dbReference>
<evidence type="ECO:0000313" key="4">
    <source>
        <dbReference type="Proteomes" id="UP000297832"/>
    </source>
</evidence>
<dbReference type="EMBL" id="RQGU01000086">
    <property type="protein sequence ID" value="TGM22121.1"/>
    <property type="molecule type" value="Genomic_DNA"/>
</dbReference>
<reference evidence="2 4" key="2">
    <citation type="journal article" date="2019" name="PLoS Negl. Trop. Dis.">
        <title>Revisiting the worldwide diversity of Leptospira species in the environment.</title>
        <authorList>
            <person name="Vincent A.T."/>
            <person name="Schiettekatte O."/>
            <person name="Bourhy P."/>
            <person name="Veyrier F.J."/>
            <person name="Picardeau M."/>
        </authorList>
    </citation>
    <scope>NUCLEOTIDE SEQUENCE [LARGE SCALE GENOMIC DNA]</scope>
    <source>
        <strain evidence="2 4">201702405</strain>
        <strain evidence="3">201702406</strain>
    </source>
</reference>
<protein>
    <submittedName>
        <fullName evidence="2">Uncharacterized protein</fullName>
    </submittedName>
</protein>
<evidence type="ECO:0000256" key="1">
    <source>
        <dbReference type="SAM" id="Phobius"/>
    </source>
</evidence>
<keyword evidence="1" id="KW-1133">Transmembrane helix</keyword>
<proteinExistence type="predicted"/>
<name>A0A5F2C2W4_9LEPT</name>
<accession>A0A5F2C2W4</accession>
<dbReference type="AlphaFoldDB" id="A0A5F2C2W4"/>
<dbReference type="Proteomes" id="UP000298057">
    <property type="component" value="Unassembled WGS sequence"/>
</dbReference>
<dbReference type="Proteomes" id="UP000297832">
    <property type="component" value="Unassembled WGS sequence"/>
</dbReference>
<comment type="caution">
    <text evidence="2">The sequence shown here is derived from an EMBL/GenBank/DDBJ whole genome shotgun (WGS) entry which is preliminary data.</text>
</comment>
<keyword evidence="1" id="KW-0812">Transmembrane</keyword>
<gene>
    <name evidence="2" type="ORF">EHQ81_11950</name>
    <name evidence="3" type="ORF">EHQ82_06775</name>
</gene>
<organism evidence="2 4">
    <name type="scientific">Leptospira selangorensis</name>
    <dbReference type="NCBI Taxonomy" id="2484982"/>
    <lineage>
        <taxon>Bacteria</taxon>
        <taxon>Pseudomonadati</taxon>
        <taxon>Spirochaetota</taxon>
        <taxon>Spirochaetia</taxon>
        <taxon>Leptospirales</taxon>
        <taxon>Leptospiraceae</taxon>
        <taxon>Leptospira</taxon>
    </lineage>
</organism>
<evidence type="ECO:0000313" key="2">
    <source>
        <dbReference type="EMBL" id="TGM13538.1"/>
    </source>
</evidence>
<evidence type="ECO:0000313" key="5">
    <source>
        <dbReference type="Proteomes" id="UP000298057"/>
    </source>
</evidence>
<keyword evidence="5" id="KW-1185">Reference proteome</keyword>
<reference evidence="3" key="1">
    <citation type="submission" date="2018-10" db="EMBL/GenBank/DDBJ databases">
        <authorList>
            <person name="Vincent A.T."/>
            <person name="Schiettekatte O."/>
            <person name="Bourhy P."/>
            <person name="Veyrier F.J."/>
            <person name="Picardeau M."/>
        </authorList>
    </citation>
    <scope>NUCLEOTIDE SEQUENCE</scope>
    <source>
        <strain evidence="3">201702406</strain>
    </source>
</reference>
<evidence type="ECO:0000313" key="3">
    <source>
        <dbReference type="EMBL" id="TGM22121.1"/>
    </source>
</evidence>
<sequence>MPLAPGFATFRFVTHLAWQASCQVLADSRNVANPWSLGEMWGKLSLLQVFIFVCLFQILELFERKSTIFCTKSLY</sequence>
<feature type="transmembrane region" description="Helical" evidence="1">
    <location>
        <begin position="46"/>
        <end position="62"/>
    </location>
</feature>
<keyword evidence="1" id="KW-0472">Membrane</keyword>